<reference evidence="4" key="1">
    <citation type="journal article" date="2017" name="Genome Biol.">
        <title>Comparative genomics reveals high biological diversity and specific adaptations in the industrially and medically important fungal genus Aspergillus.</title>
        <authorList>
            <person name="de Vries R.P."/>
            <person name="Riley R."/>
            <person name="Wiebenga A."/>
            <person name="Aguilar-Osorio G."/>
            <person name="Amillis S."/>
            <person name="Uchima C.A."/>
            <person name="Anderluh G."/>
            <person name="Asadollahi M."/>
            <person name="Askin M."/>
            <person name="Barry K."/>
            <person name="Battaglia E."/>
            <person name="Bayram O."/>
            <person name="Benocci T."/>
            <person name="Braus-Stromeyer S.A."/>
            <person name="Caldana C."/>
            <person name="Canovas D."/>
            <person name="Cerqueira G.C."/>
            <person name="Chen F."/>
            <person name="Chen W."/>
            <person name="Choi C."/>
            <person name="Clum A."/>
            <person name="Dos Santos R.A."/>
            <person name="Damasio A.R."/>
            <person name="Diallinas G."/>
            <person name="Emri T."/>
            <person name="Fekete E."/>
            <person name="Flipphi M."/>
            <person name="Freyberg S."/>
            <person name="Gallo A."/>
            <person name="Gournas C."/>
            <person name="Habgood R."/>
            <person name="Hainaut M."/>
            <person name="Harispe M.L."/>
            <person name="Henrissat B."/>
            <person name="Hilden K.S."/>
            <person name="Hope R."/>
            <person name="Hossain A."/>
            <person name="Karabika E."/>
            <person name="Karaffa L."/>
            <person name="Karanyi Z."/>
            <person name="Krasevec N."/>
            <person name="Kuo A."/>
            <person name="Kusch H."/>
            <person name="LaButti K."/>
            <person name="Lagendijk E.L."/>
            <person name="Lapidus A."/>
            <person name="Levasseur A."/>
            <person name="Lindquist E."/>
            <person name="Lipzen A."/>
            <person name="Logrieco A.F."/>
            <person name="MacCabe A."/>
            <person name="Maekelae M.R."/>
            <person name="Malavazi I."/>
            <person name="Melin P."/>
            <person name="Meyer V."/>
            <person name="Mielnichuk N."/>
            <person name="Miskei M."/>
            <person name="Molnar A.P."/>
            <person name="Mule G."/>
            <person name="Ngan C.Y."/>
            <person name="Orejas M."/>
            <person name="Orosz E."/>
            <person name="Ouedraogo J.P."/>
            <person name="Overkamp K.M."/>
            <person name="Park H.-S."/>
            <person name="Perrone G."/>
            <person name="Piumi F."/>
            <person name="Punt P.J."/>
            <person name="Ram A.F."/>
            <person name="Ramon A."/>
            <person name="Rauscher S."/>
            <person name="Record E."/>
            <person name="Riano-Pachon D.M."/>
            <person name="Robert V."/>
            <person name="Roehrig J."/>
            <person name="Ruller R."/>
            <person name="Salamov A."/>
            <person name="Salih N.S."/>
            <person name="Samson R.A."/>
            <person name="Sandor E."/>
            <person name="Sanguinetti M."/>
            <person name="Schuetze T."/>
            <person name="Sepcic K."/>
            <person name="Shelest E."/>
            <person name="Sherlock G."/>
            <person name="Sophianopoulou V."/>
            <person name="Squina F.M."/>
            <person name="Sun H."/>
            <person name="Susca A."/>
            <person name="Todd R.B."/>
            <person name="Tsang A."/>
            <person name="Unkles S.E."/>
            <person name="van de Wiele N."/>
            <person name="van Rossen-Uffink D."/>
            <person name="Oliveira J.V."/>
            <person name="Vesth T.C."/>
            <person name="Visser J."/>
            <person name="Yu J.-H."/>
            <person name="Zhou M."/>
            <person name="Andersen M.R."/>
            <person name="Archer D.B."/>
            <person name="Baker S.E."/>
            <person name="Benoit I."/>
            <person name="Brakhage A.A."/>
            <person name="Braus G.H."/>
            <person name="Fischer R."/>
            <person name="Frisvad J.C."/>
            <person name="Goldman G.H."/>
            <person name="Houbraken J."/>
            <person name="Oakley B."/>
            <person name="Pocsi I."/>
            <person name="Scazzocchio C."/>
            <person name="Seiboth B."/>
            <person name="vanKuyk P.A."/>
            <person name="Wortman J."/>
            <person name="Dyer P.S."/>
            <person name="Grigoriev I.V."/>
        </authorList>
    </citation>
    <scope>NUCLEOTIDE SEQUENCE [LARGE SCALE GENOMIC DNA]</scope>
    <source>
        <strain evidence="4">CBS 593.65</strain>
    </source>
</reference>
<dbReference type="CDD" id="cd08983">
    <property type="entry name" value="GH43_Bt3655-like"/>
    <property type="match status" value="1"/>
</dbReference>
<dbReference type="STRING" id="1036612.A0A1L9TFZ9"/>
<dbReference type="InterPro" id="IPR023296">
    <property type="entry name" value="Glyco_hydro_beta-prop_sf"/>
</dbReference>
<dbReference type="GeneID" id="63768412"/>
<dbReference type="SUPFAM" id="SSF75005">
    <property type="entry name" value="Arabinanase/levansucrase/invertase"/>
    <property type="match status" value="1"/>
</dbReference>
<proteinExistence type="predicted"/>
<dbReference type="Gene3D" id="2.115.10.20">
    <property type="entry name" value="Glycosyl hydrolase domain, family 43"/>
    <property type="match status" value="1"/>
</dbReference>
<dbReference type="RefSeq" id="XP_040702107.1">
    <property type="nucleotide sequence ID" value="XM_040852339.1"/>
</dbReference>
<sequence length="341" mass="37539">MKLTSLTGLLLALPISTLALALPSRLPPSRLSKKADETKAGYLAVYWTTEDESVYFALSSNEDALGFEAINGGKAIVSPTLGTKAIRDTTIVRGEGDDEGKYYIIGTDLDIDSTTWDGASRNGSRAIFVWESTDLVNWTDERLITVEGETAGMAWAPDAIWDEDKGQYFVHWAAQLYAEDNPSHSGDPALINSLRYAYTSDFRTFTEPQTYITLGDETAIDLSFLEVDENTLTRYYVDGATTSPVQDISTDGILGDWTALDGTIEDSASFEAPYPIWDNVEEGKAYLFCDRVGDNPGVVAWESSDVTSGNWARNDQHDLTFMRHLSVLAVTQEQYDVLAAL</sequence>
<name>A0A1L9TFZ9_9EURO</name>
<dbReference type="AlphaFoldDB" id="A0A1L9TFZ9"/>
<keyword evidence="4" id="KW-1185">Reference proteome</keyword>
<evidence type="ECO:0000256" key="1">
    <source>
        <dbReference type="ARBA" id="ARBA00022729"/>
    </source>
</evidence>
<organism evidence="3 4">
    <name type="scientific">Aspergillus sydowii CBS 593.65</name>
    <dbReference type="NCBI Taxonomy" id="1036612"/>
    <lineage>
        <taxon>Eukaryota</taxon>
        <taxon>Fungi</taxon>
        <taxon>Dikarya</taxon>
        <taxon>Ascomycota</taxon>
        <taxon>Pezizomycotina</taxon>
        <taxon>Eurotiomycetes</taxon>
        <taxon>Eurotiomycetidae</taxon>
        <taxon>Eurotiales</taxon>
        <taxon>Aspergillaceae</taxon>
        <taxon>Aspergillus</taxon>
        <taxon>Aspergillus subgen. Nidulantes</taxon>
    </lineage>
</organism>
<dbReference type="Proteomes" id="UP000184356">
    <property type="component" value="Unassembled WGS sequence"/>
</dbReference>
<evidence type="ECO:0008006" key="5">
    <source>
        <dbReference type="Google" id="ProtNLM"/>
    </source>
</evidence>
<evidence type="ECO:0000313" key="3">
    <source>
        <dbReference type="EMBL" id="OJJ58301.1"/>
    </source>
</evidence>
<dbReference type="InterPro" id="IPR050727">
    <property type="entry name" value="GH43_arabinanases"/>
</dbReference>
<protein>
    <recommendedName>
        <fullName evidence="5">Glycosyl hydrolase family 32 N-terminal domain-containing protein</fullName>
    </recommendedName>
</protein>
<dbReference type="OrthoDB" id="19657at2759"/>
<feature type="signal peptide" evidence="2">
    <location>
        <begin position="1"/>
        <end position="21"/>
    </location>
</feature>
<dbReference type="VEuPathDB" id="FungiDB:ASPSYDRAFT_90476"/>
<evidence type="ECO:0000313" key="4">
    <source>
        <dbReference type="Proteomes" id="UP000184356"/>
    </source>
</evidence>
<gene>
    <name evidence="3" type="ORF">ASPSYDRAFT_90476</name>
</gene>
<dbReference type="PANTHER" id="PTHR43301">
    <property type="entry name" value="ARABINAN ENDO-1,5-ALPHA-L-ARABINOSIDASE"/>
    <property type="match status" value="1"/>
</dbReference>
<accession>A0A1L9TFZ9</accession>
<dbReference type="PANTHER" id="PTHR43301:SF8">
    <property type="entry name" value="ARABINOSIDASE-RELATED"/>
    <property type="match status" value="1"/>
</dbReference>
<keyword evidence="1 2" id="KW-0732">Signal</keyword>
<evidence type="ECO:0000256" key="2">
    <source>
        <dbReference type="SAM" id="SignalP"/>
    </source>
</evidence>
<dbReference type="EMBL" id="KV878587">
    <property type="protein sequence ID" value="OJJ58301.1"/>
    <property type="molecule type" value="Genomic_DNA"/>
</dbReference>
<feature type="chain" id="PRO_5012928260" description="Glycosyl hydrolase family 32 N-terminal domain-containing protein" evidence="2">
    <location>
        <begin position="22"/>
        <end position="341"/>
    </location>
</feature>